<accession>A0A1B9NW07</accession>
<sequence length="252" mass="28483">MFQNSIDDINWESKFIKGDVLLINQCDFEKDESKDGIRMISNTLRGSSNSRNMALKNATGDICIIADDDVSYLGNYEEIIQDAYERYPDADLITFQIQTPEGTPFKTGYIKNEITHTDMSILKCASIEITFKRKAIIDKGLKLDLEFGLGSKYRVHDEIIFLKDALDAGLKCIYIPVPIVVHPAESSGTDFNEALLSSKGAAFYRLFGLKGLLFDVAFSIKKYNVYKSKFSFLGCLKLMINGSLDYKMEHKK</sequence>
<protein>
    <recommendedName>
        <fullName evidence="1">Glycosyltransferase 2-like domain-containing protein</fullName>
    </recommendedName>
</protein>
<organism evidence="2 3">
    <name type="scientific">Aliivibrio logei</name>
    <name type="common">Vibrio logei</name>
    <dbReference type="NCBI Taxonomy" id="688"/>
    <lineage>
        <taxon>Bacteria</taxon>
        <taxon>Pseudomonadati</taxon>
        <taxon>Pseudomonadota</taxon>
        <taxon>Gammaproteobacteria</taxon>
        <taxon>Vibrionales</taxon>
        <taxon>Vibrionaceae</taxon>
        <taxon>Aliivibrio</taxon>
    </lineage>
</organism>
<dbReference type="AlphaFoldDB" id="A0A1B9NW07"/>
<evidence type="ECO:0000313" key="2">
    <source>
        <dbReference type="EMBL" id="OCH18770.1"/>
    </source>
</evidence>
<dbReference type="EMBL" id="MAJU01000024">
    <property type="protein sequence ID" value="OCH18770.1"/>
    <property type="molecule type" value="Genomic_DNA"/>
</dbReference>
<gene>
    <name evidence="2" type="ORF">A6E04_01705</name>
</gene>
<dbReference type="SUPFAM" id="SSF53448">
    <property type="entry name" value="Nucleotide-diphospho-sugar transferases"/>
    <property type="match status" value="1"/>
</dbReference>
<evidence type="ECO:0000313" key="3">
    <source>
        <dbReference type="Proteomes" id="UP000093523"/>
    </source>
</evidence>
<feature type="domain" description="Glycosyltransferase 2-like" evidence="1">
    <location>
        <begin position="33"/>
        <end position="107"/>
    </location>
</feature>
<dbReference type="InterPro" id="IPR029044">
    <property type="entry name" value="Nucleotide-diphossugar_trans"/>
</dbReference>
<dbReference type="Proteomes" id="UP000093523">
    <property type="component" value="Unassembled WGS sequence"/>
</dbReference>
<proteinExistence type="predicted"/>
<dbReference type="CDD" id="cd00761">
    <property type="entry name" value="Glyco_tranf_GTA_type"/>
    <property type="match status" value="1"/>
</dbReference>
<dbReference type="STRING" id="688.A6E04_01705"/>
<reference evidence="2 3" key="1">
    <citation type="submission" date="2016-06" db="EMBL/GenBank/DDBJ databases">
        <authorList>
            <person name="Kjaerup R.B."/>
            <person name="Dalgaard T.S."/>
            <person name="Juul-Madsen H.R."/>
        </authorList>
    </citation>
    <scope>NUCLEOTIDE SEQUENCE [LARGE SCALE GENOMIC DNA]</scope>
    <source>
        <strain evidence="2 3">1S159</strain>
    </source>
</reference>
<dbReference type="Pfam" id="PF00535">
    <property type="entry name" value="Glycos_transf_2"/>
    <property type="match status" value="1"/>
</dbReference>
<dbReference type="InterPro" id="IPR001173">
    <property type="entry name" value="Glyco_trans_2-like"/>
</dbReference>
<evidence type="ECO:0000259" key="1">
    <source>
        <dbReference type="Pfam" id="PF00535"/>
    </source>
</evidence>
<dbReference type="Gene3D" id="3.90.550.10">
    <property type="entry name" value="Spore Coat Polysaccharide Biosynthesis Protein SpsA, Chain A"/>
    <property type="match status" value="1"/>
</dbReference>
<name>A0A1B9NW07_ALILO</name>
<comment type="caution">
    <text evidence="2">The sequence shown here is derived from an EMBL/GenBank/DDBJ whole genome shotgun (WGS) entry which is preliminary data.</text>
</comment>